<dbReference type="Gene3D" id="3.60.10.10">
    <property type="entry name" value="Endonuclease/exonuclease/phosphatase"/>
    <property type="match status" value="1"/>
</dbReference>
<feature type="compositionally biased region" description="Low complexity" evidence="9">
    <location>
        <begin position="7"/>
        <end position="29"/>
    </location>
</feature>
<evidence type="ECO:0000256" key="5">
    <source>
        <dbReference type="PIRSR" id="PIRSR604808-1"/>
    </source>
</evidence>
<dbReference type="SUPFAM" id="SSF56219">
    <property type="entry name" value="DNase I-like"/>
    <property type="match status" value="1"/>
</dbReference>
<feature type="binding site" evidence="6">
    <location>
        <position position="202"/>
    </location>
    <ligand>
        <name>Mg(2+)</name>
        <dbReference type="ChEBI" id="CHEBI:18420"/>
        <label>1</label>
    </ligand>
</feature>
<feature type="binding site" evidence="6">
    <location>
        <position position="301"/>
    </location>
    <ligand>
        <name>Mg(2+)</name>
        <dbReference type="ChEBI" id="CHEBI:18420"/>
        <label>1</label>
    </ligand>
</feature>
<dbReference type="NCBIfam" id="TIGR00633">
    <property type="entry name" value="xth"/>
    <property type="match status" value="1"/>
</dbReference>
<dbReference type="GO" id="GO:0006284">
    <property type="term" value="P:base-excision repair"/>
    <property type="evidence" value="ECO:0007669"/>
    <property type="project" value="TreeGrafter"/>
</dbReference>
<sequence length="347" mass="39763">MSEESQDFSSQISQSTQSTQLTQSTQSTEINAEHSQAIESTQASQTESNHVPSDLLKITSWNLASLNSAWEKGLRYYIKAAQPDIFCVQETKLHDKSEHPVSYYKLPGYHAYFSHAEKKGYSGTAIYTKIQPISVKISDGISDKNGRCITMEFSNFYLLNTYVINLGQDCQRKHEKLEVFNPEIEKHIQTLSKKKPVIWTGDLNVAHMPIDIWTTEGHESIAGYTNEEREWFDNFIKNNEYVDVFRELYPTKQQFSFFNYRGNAKGKNQGWRIDYFMMPKSMIKEGLIVDCTIENGDLSDHEPITLLLNRSMILSDADKPVEMTTCEILGKKTKSLLNFFAAAPKKK</sequence>
<dbReference type="GO" id="GO:0005634">
    <property type="term" value="C:nucleus"/>
    <property type="evidence" value="ECO:0007669"/>
    <property type="project" value="TreeGrafter"/>
</dbReference>
<gene>
    <name evidence="11" type="ORF">TRFO_26419</name>
</gene>
<keyword evidence="12" id="KW-1185">Reference proteome</keyword>
<dbReference type="NCBIfam" id="TIGR00195">
    <property type="entry name" value="exoDNase_III"/>
    <property type="match status" value="1"/>
</dbReference>
<feature type="active site" description="Proton acceptor" evidence="5">
    <location>
        <position position="301"/>
    </location>
</feature>
<dbReference type="PANTHER" id="PTHR22748">
    <property type="entry name" value="AP ENDONUCLEASE"/>
    <property type="match status" value="1"/>
</dbReference>
<keyword evidence="8" id="KW-0227">DNA damage</keyword>
<organism evidence="11 12">
    <name type="scientific">Tritrichomonas foetus</name>
    <dbReference type="NCBI Taxonomy" id="1144522"/>
    <lineage>
        <taxon>Eukaryota</taxon>
        <taxon>Metamonada</taxon>
        <taxon>Parabasalia</taxon>
        <taxon>Tritrichomonadida</taxon>
        <taxon>Tritrichomonadidae</taxon>
        <taxon>Tritrichomonas</taxon>
    </lineage>
</organism>
<evidence type="ECO:0000256" key="3">
    <source>
        <dbReference type="ARBA" id="ARBA00022801"/>
    </source>
</evidence>
<dbReference type="PROSITE" id="PS51435">
    <property type="entry name" value="AP_NUCLEASE_F1_4"/>
    <property type="match status" value="1"/>
</dbReference>
<evidence type="ECO:0000313" key="12">
    <source>
        <dbReference type="Proteomes" id="UP000179807"/>
    </source>
</evidence>
<dbReference type="GO" id="GO:0046872">
    <property type="term" value="F:metal ion binding"/>
    <property type="evidence" value="ECO:0007669"/>
    <property type="project" value="UniProtKB-KW"/>
</dbReference>
<keyword evidence="2 6" id="KW-0479">Metal-binding</keyword>
<feature type="site" description="Important for catalytic activity" evidence="7">
    <location>
        <position position="274"/>
    </location>
</feature>
<proteinExistence type="inferred from homology"/>
<dbReference type="OrthoDB" id="498125at2759"/>
<dbReference type="InterPro" id="IPR036691">
    <property type="entry name" value="Endo/exonu/phosph_ase_sf"/>
</dbReference>
<feature type="site" description="Transition state stabilizer" evidence="7">
    <location>
        <position position="204"/>
    </location>
</feature>
<comment type="caution">
    <text evidence="11">The sequence shown here is derived from an EMBL/GenBank/DDBJ whole genome shotgun (WGS) entry which is preliminary data.</text>
</comment>
<comment type="similarity">
    <text evidence="1 8">Belongs to the DNA repair enzymes AP/ExoA family.</text>
</comment>
<feature type="active site" description="Proton donor/acceptor" evidence="5">
    <location>
        <position position="202"/>
    </location>
</feature>
<dbReference type="GO" id="GO:0003906">
    <property type="term" value="F:DNA-(apurinic or apyrimidinic site) endonuclease activity"/>
    <property type="evidence" value="ECO:0007669"/>
    <property type="project" value="TreeGrafter"/>
</dbReference>
<keyword evidence="8" id="KW-0234">DNA repair</keyword>
<dbReference type="AlphaFoldDB" id="A0A1J4K7T4"/>
<evidence type="ECO:0000259" key="10">
    <source>
        <dbReference type="Pfam" id="PF03372"/>
    </source>
</evidence>
<dbReference type="PANTHER" id="PTHR22748:SF6">
    <property type="entry name" value="DNA-(APURINIC OR APYRIMIDINIC SITE) ENDONUCLEASE"/>
    <property type="match status" value="1"/>
</dbReference>
<feature type="compositionally biased region" description="Polar residues" evidence="9">
    <location>
        <begin position="33"/>
        <end position="48"/>
    </location>
</feature>
<dbReference type="PROSITE" id="PS00726">
    <property type="entry name" value="AP_NUCLEASE_F1_1"/>
    <property type="match status" value="1"/>
</dbReference>
<keyword evidence="6" id="KW-0464">Manganese</keyword>
<evidence type="ECO:0000256" key="8">
    <source>
        <dbReference type="RuleBase" id="RU362131"/>
    </source>
</evidence>
<evidence type="ECO:0000256" key="1">
    <source>
        <dbReference type="ARBA" id="ARBA00007092"/>
    </source>
</evidence>
<dbReference type="GO" id="GO:0003677">
    <property type="term" value="F:DNA binding"/>
    <property type="evidence" value="ECO:0007669"/>
    <property type="project" value="InterPro"/>
</dbReference>
<evidence type="ECO:0000256" key="6">
    <source>
        <dbReference type="PIRSR" id="PIRSR604808-2"/>
    </source>
</evidence>
<dbReference type="GeneID" id="94839641"/>
<dbReference type="EMBL" id="MLAK01000747">
    <property type="protein sequence ID" value="OHT05750.1"/>
    <property type="molecule type" value="Genomic_DNA"/>
</dbReference>
<dbReference type="RefSeq" id="XP_068358886.1">
    <property type="nucleotide sequence ID" value="XM_068504937.1"/>
</dbReference>
<feature type="active site" evidence="5">
    <location>
        <position position="162"/>
    </location>
</feature>
<evidence type="ECO:0000256" key="4">
    <source>
        <dbReference type="ARBA" id="ARBA00022842"/>
    </source>
</evidence>
<feature type="binding site" evidence="6">
    <location>
        <position position="62"/>
    </location>
    <ligand>
        <name>Mg(2+)</name>
        <dbReference type="ChEBI" id="CHEBI:18420"/>
        <label>1</label>
    </ligand>
</feature>
<dbReference type="InterPro" id="IPR005135">
    <property type="entry name" value="Endo/exonuclease/phosphatase"/>
</dbReference>
<feature type="binding site" evidence="6">
    <location>
        <position position="204"/>
    </location>
    <ligand>
        <name>Mg(2+)</name>
        <dbReference type="ChEBI" id="CHEBI:18420"/>
        <label>1</label>
    </ligand>
</feature>
<dbReference type="Pfam" id="PF03372">
    <property type="entry name" value="Exo_endo_phos"/>
    <property type="match status" value="1"/>
</dbReference>
<dbReference type="GO" id="GO:0008311">
    <property type="term" value="F:double-stranded DNA 3'-5' DNA exonuclease activity"/>
    <property type="evidence" value="ECO:0007669"/>
    <property type="project" value="TreeGrafter"/>
</dbReference>
<accession>A0A1J4K7T4</accession>
<feature type="binding site" evidence="6">
    <location>
        <position position="90"/>
    </location>
    <ligand>
        <name>Mg(2+)</name>
        <dbReference type="ChEBI" id="CHEBI:18420"/>
        <label>1</label>
    </ligand>
</feature>
<name>A0A1J4K7T4_9EUKA</name>
<dbReference type="InterPro" id="IPR020847">
    <property type="entry name" value="AP_endonuclease_F1_BS"/>
</dbReference>
<keyword evidence="3" id="KW-0378">Hydrolase</keyword>
<dbReference type="GO" id="GO:0008081">
    <property type="term" value="F:phosphoric diester hydrolase activity"/>
    <property type="evidence" value="ECO:0007669"/>
    <property type="project" value="TreeGrafter"/>
</dbReference>
<dbReference type="Proteomes" id="UP000179807">
    <property type="component" value="Unassembled WGS sequence"/>
</dbReference>
<evidence type="ECO:0000313" key="11">
    <source>
        <dbReference type="EMBL" id="OHT05750.1"/>
    </source>
</evidence>
<reference evidence="11" key="1">
    <citation type="submission" date="2016-10" db="EMBL/GenBank/DDBJ databases">
        <authorList>
            <person name="Benchimol M."/>
            <person name="Almeida L.G."/>
            <person name="Vasconcelos A.T."/>
            <person name="Perreira-Neves A."/>
            <person name="Rosa I.A."/>
            <person name="Tasca T."/>
            <person name="Bogo M.R."/>
            <person name="de Souza W."/>
        </authorList>
    </citation>
    <scope>NUCLEOTIDE SEQUENCE [LARGE SCALE GENOMIC DNA]</scope>
    <source>
        <strain evidence="11">K</strain>
    </source>
</reference>
<feature type="binding site" evidence="6">
    <location>
        <position position="300"/>
    </location>
    <ligand>
        <name>Mg(2+)</name>
        <dbReference type="ChEBI" id="CHEBI:18420"/>
        <label>1</label>
    </ligand>
</feature>
<evidence type="ECO:0000256" key="7">
    <source>
        <dbReference type="PIRSR" id="PIRSR604808-3"/>
    </source>
</evidence>
<dbReference type="InterPro" id="IPR004808">
    <property type="entry name" value="AP_endonuc_1"/>
</dbReference>
<evidence type="ECO:0000256" key="9">
    <source>
        <dbReference type="SAM" id="MobiDB-lite"/>
    </source>
</evidence>
<feature type="domain" description="Endonuclease/exonuclease/phosphatase" evidence="10">
    <location>
        <begin position="60"/>
        <end position="301"/>
    </location>
</feature>
<keyword evidence="4 6" id="KW-0460">Magnesium</keyword>
<dbReference type="VEuPathDB" id="TrichDB:TRFO_26419"/>
<evidence type="ECO:0000256" key="2">
    <source>
        <dbReference type="ARBA" id="ARBA00022723"/>
    </source>
</evidence>
<feature type="region of interest" description="Disordered" evidence="9">
    <location>
        <begin position="1"/>
        <end position="48"/>
    </location>
</feature>
<comment type="cofactor">
    <cofactor evidence="6 8">
        <name>Mg(2+)</name>
        <dbReference type="ChEBI" id="CHEBI:18420"/>
    </cofactor>
    <cofactor evidence="6 8">
        <name>Mn(2+)</name>
        <dbReference type="ChEBI" id="CHEBI:29035"/>
    </cofactor>
    <text evidence="6 8">Probably binds two magnesium or manganese ions per subunit.</text>
</comment>
<protein>
    <submittedName>
        <fullName evidence="11">Exodeoxyribonuclease III family protein</fullName>
    </submittedName>
</protein>
<dbReference type="CDD" id="cd09087">
    <property type="entry name" value="Ape1-like_AP-endo"/>
    <property type="match status" value="1"/>
</dbReference>
<feature type="site" description="Interaction with DNA substrate" evidence="7">
    <location>
        <position position="301"/>
    </location>
</feature>